<dbReference type="GO" id="GO:0008889">
    <property type="term" value="F:glycerophosphodiester phosphodiesterase activity"/>
    <property type="evidence" value="ECO:0007669"/>
    <property type="project" value="UniProtKB-EC"/>
</dbReference>
<keyword evidence="2" id="KW-0378">Hydrolase</keyword>
<name>A0ABY7UMC1_9CORY</name>
<keyword evidence="3" id="KW-1185">Reference proteome</keyword>
<dbReference type="EC" id="3.1.4.46" evidence="2"/>
<dbReference type="RefSeq" id="WP_042407187.1">
    <property type="nucleotide sequence ID" value="NZ_CBYN010000051.1"/>
</dbReference>
<dbReference type="PROSITE" id="PS51704">
    <property type="entry name" value="GP_PDE"/>
    <property type="match status" value="1"/>
</dbReference>
<sequence length="232" mass="25712">MTGIIAHRGLNGLYPENTRRSFEEALKLDIVGIECDVNLTKDGEVVVIHDLSVDRTSDGTGEVGDMTLDELRRLNVGTERDPQQIMTLDELLDLVCEHPGKHILIETKHPSPFGAALEEAVARVLRARGLEADERVHLISFNPEAIERFQRLLPELEAFLLYDERSAPFAPIGTCGAGPSIWQAKAQPELFDGGARTYVWTVNLPKEMLWLAERGASLIGTDLPHIAAETLR</sequence>
<dbReference type="SUPFAM" id="SSF51695">
    <property type="entry name" value="PLC-like phosphodiesterases"/>
    <property type="match status" value="1"/>
</dbReference>
<protein>
    <submittedName>
        <fullName evidence="2">Glycerophosphoryl diester phosphodiesterase 1</fullName>
        <ecNumber evidence="2">3.1.4.46</ecNumber>
    </submittedName>
</protein>
<feature type="domain" description="GP-PDE" evidence="1">
    <location>
        <begin position="2"/>
        <end position="231"/>
    </location>
</feature>
<dbReference type="Proteomes" id="UP001218071">
    <property type="component" value="Chromosome"/>
</dbReference>
<proteinExistence type="predicted"/>
<accession>A0ABY7UMC1</accession>
<gene>
    <name evidence="2" type="primary">glpQ1</name>
    <name evidence="2" type="ORF">CJEDD_11385</name>
</gene>
<dbReference type="Pfam" id="PF03009">
    <property type="entry name" value="GDPD"/>
    <property type="match status" value="1"/>
</dbReference>
<evidence type="ECO:0000313" key="3">
    <source>
        <dbReference type="Proteomes" id="UP001218071"/>
    </source>
</evidence>
<dbReference type="PANTHER" id="PTHR46211">
    <property type="entry name" value="GLYCEROPHOSPHORYL DIESTER PHOSPHODIESTERASE"/>
    <property type="match status" value="1"/>
</dbReference>
<evidence type="ECO:0000313" key="2">
    <source>
        <dbReference type="EMBL" id="WCZ39846.1"/>
    </source>
</evidence>
<dbReference type="InterPro" id="IPR017946">
    <property type="entry name" value="PLC-like_Pdiesterase_TIM-brl"/>
</dbReference>
<dbReference type="EMBL" id="CP063194">
    <property type="protein sequence ID" value="WCZ39846.1"/>
    <property type="molecule type" value="Genomic_DNA"/>
</dbReference>
<dbReference type="PANTHER" id="PTHR46211:SF1">
    <property type="entry name" value="GLYCEROPHOSPHODIESTER PHOSPHODIESTERASE, CYTOPLASMIC"/>
    <property type="match status" value="1"/>
</dbReference>
<evidence type="ECO:0000259" key="1">
    <source>
        <dbReference type="PROSITE" id="PS51704"/>
    </source>
</evidence>
<dbReference type="InterPro" id="IPR030395">
    <property type="entry name" value="GP_PDE_dom"/>
</dbReference>
<dbReference type="Gene3D" id="3.20.20.190">
    <property type="entry name" value="Phosphatidylinositol (PI) phosphodiesterase"/>
    <property type="match status" value="1"/>
</dbReference>
<organism evidence="2 3">
    <name type="scientific">Corynebacterium jeddahense</name>
    <dbReference type="NCBI Taxonomy" id="1414719"/>
    <lineage>
        <taxon>Bacteria</taxon>
        <taxon>Bacillati</taxon>
        <taxon>Actinomycetota</taxon>
        <taxon>Actinomycetes</taxon>
        <taxon>Mycobacteriales</taxon>
        <taxon>Corynebacteriaceae</taxon>
        <taxon>Corynebacterium</taxon>
    </lineage>
</organism>
<reference evidence="2 3" key="1">
    <citation type="submission" date="2020-10" db="EMBL/GenBank/DDBJ databases">
        <title>Complete genome sequence of Corynebacterium jeddahense DSM 45997, type strain of Corynebacterium jeddahense.</title>
        <authorList>
            <person name="Busche T."/>
            <person name="Kalinowski J."/>
            <person name="Ruckert C."/>
        </authorList>
    </citation>
    <scope>NUCLEOTIDE SEQUENCE [LARGE SCALE GENOMIC DNA]</scope>
    <source>
        <strain evidence="2 3">DSM 45997</strain>
    </source>
</reference>